<dbReference type="EMBL" id="CVRY01000001">
    <property type="protein sequence ID" value="CRL59010.1"/>
    <property type="molecule type" value="Genomic_DNA"/>
</dbReference>
<dbReference type="Proteomes" id="UP000183920">
    <property type="component" value="Unassembled WGS sequence"/>
</dbReference>
<organism evidence="1 2">
    <name type="scientific">Proteus penneri</name>
    <dbReference type="NCBI Taxonomy" id="102862"/>
    <lineage>
        <taxon>Bacteria</taxon>
        <taxon>Pseudomonadati</taxon>
        <taxon>Pseudomonadota</taxon>
        <taxon>Gammaproteobacteria</taxon>
        <taxon>Enterobacterales</taxon>
        <taxon>Morganellaceae</taxon>
        <taxon>Proteus</taxon>
    </lineage>
</organism>
<gene>
    <name evidence="1" type="ORF">BN1804_00182</name>
</gene>
<protein>
    <submittedName>
        <fullName evidence="1">Uncharacterized protein</fullName>
    </submittedName>
</protein>
<dbReference type="AlphaFoldDB" id="A0A0G4PZG4"/>
<sequence length="304" mass="35956">MCNYSLLIGNGINNITQGNSWLDVLNSLEKKYEIKINTKNKPFPLAYEEIYLNILNSNRNGFSEYEIKKAIADKIQKIHPNEIHEKIVKLECDNILTTNYDLTFELCLNNDINTENLKNKGKIKESRYNIFRHYEVEDKKIWHIHGALNNPNSIILGYEQYSGYLQSMRSYTTTGSQYKNEIFKAPLIKRLKSNNINNSWIDDFFTKDIYIIGLNLDFVEIDLWWLLTFRERCRHTKKLDFQITNKITYYIPNCFYNDLSPNPKIELLKSVGIIINYEFGKIFEGKEKEYYLSVINDISNKNFN</sequence>
<reference evidence="2" key="1">
    <citation type="submission" date="2015-06" db="EMBL/GenBank/DDBJ databases">
        <authorList>
            <person name="Urmite Genomes"/>
        </authorList>
    </citation>
    <scope>NUCLEOTIDE SEQUENCE [LARGE SCALE GENOMIC DNA]</scope>
    <source>
        <strain evidence="2">CSUR P1867</strain>
    </source>
</reference>
<dbReference type="RefSeq" id="WP_072062623.1">
    <property type="nucleotide sequence ID" value="NZ_CVRY01000001.1"/>
</dbReference>
<accession>A0A0G4PZG4</accession>
<name>A0A0G4PZG4_9GAMM</name>
<dbReference type="Pfam" id="PF13289">
    <property type="entry name" value="SIR2_2"/>
    <property type="match status" value="1"/>
</dbReference>
<evidence type="ECO:0000313" key="2">
    <source>
        <dbReference type="Proteomes" id="UP000183920"/>
    </source>
</evidence>
<proteinExistence type="predicted"/>
<evidence type="ECO:0000313" key="1">
    <source>
        <dbReference type="EMBL" id="CRL59010.1"/>
    </source>
</evidence>